<keyword evidence="4" id="KW-1185">Reference proteome</keyword>
<dbReference type="PROSITE" id="PS50126">
    <property type="entry name" value="S1"/>
    <property type="match status" value="1"/>
</dbReference>
<feature type="compositionally biased region" description="Basic and acidic residues" evidence="1">
    <location>
        <begin position="282"/>
        <end position="311"/>
    </location>
</feature>
<comment type="caution">
    <text evidence="3">The sequence shown here is derived from an EMBL/GenBank/DDBJ whole genome shotgun (WGS) entry which is preliminary data.</text>
</comment>
<feature type="domain" description="S1 motif" evidence="2">
    <location>
        <begin position="148"/>
        <end position="209"/>
    </location>
</feature>
<dbReference type="InterPro" id="IPR039566">
    <property type="entry name" value="CvfB_S1_st"/>
</dbReference>
<gene>
    <name evidence="3" type="ORF">LY60_02563</name>
</gene>
<proteinExistence type="predicted"/>
<dbReference type="InterPro" id="IPR014464">
    <property type="entry name" value="CvfB_fam"/>
</dbReference>
<organism evidence="3 4">
    <name type="scientific">Sedimentibacter saalensis</name>
    <dbReference type="NCBI Taxonomy" id="130788"/>
    <lineage>
        <taxon>Bacteria</taxon>
        <taxon>Bacillati</taxon>
        <taxon>Bacillota</taxon>
        <taxon>Tissierellia</taxon>
        <taxon>Sedimentibacter</taxon>
    </lineage>
</organism>
<dbReference type="PANTHER" id="PTHR37296">
    <property type="entry name" value="CONSERVED VIRULENCE FACTOR B"/>
    <property type="match status" value="1"/>
</dbReference>
<dbReference type="Gene3D" id="2.40.50.140">
    <property type="entry name" value="Nucleic acid-binding proteins"/>
    <property type="match status" value="2"/>
</dbReference>
<evidence type="ECO:0000259" key="2">
    <source>
        <dbReference type="PROSITE" id="PS50126"/>
    </source>
</evidence>
<sequence>MIKLGEMQELVIAKKVEFGVYLVSPDDVRGEDKILLPQKQVPEDAQSGDRITVFVYRDSSDRKIATTKRPKIVMGEIAYLKVAEMSRIGAFMNWGLEKDLFLPFKEQVGDIKLNGEYLVGLYIDKSDRLCATMNLFKVLKTDSPYKVNDMVKGTVFSLKRGLGAMVAVDGKYLGLIHEGEILKPMRPGDEVELRVSNVKEDGKLDLSLKDAPRLQIDKDGEKVLSVLMKNKGQLKLNDESSPEAIYESLNMSKGSFKKAIGRLMKKGIIDITREGIRLAEKKSGYENKNHGPKTDYKNVDRNNKRTSRSNDSRNSGYKTSDNRNMNKDGERKSYSNFKNNEVRQSYNDKNKERNSTTNKRK</sequence>
<feature type="compositionally biased region" description="Basic and acidic residues" evidence="1">
    <location>
        <begin position="320"/>
        <end position="333"/>
    </location>
</feature>
<dbReference type="GO" id="GO:0003676">
    <property type="term" value="F:nucleic acid binding"/>
    <property type="evidence" value="ECO:0007669"/>
    <property type="project" value="InterPro"/>
</dbReference>
<dbReference type="InterPro" id="IPR012340">
    <property type="entry name" value="NA-bd_OB-fold"/>
</dbReference>
<dbReference type="Pfam" id="PF13509">
    <property type="entry name" value="S1_2"/>
    <property type="match status" value="2"/>
</dbReference>
<dbReference type="Pfam" id="PF17783">
    <property type="entry name" value="WHD_CvfB"/>
    <property type="match status" value="1"/>
</dbReference>
<reference evidence="3 4" key="1">
    <citation type="submission" date="2019-07" db="EMBL/GenBank/DDBJ databases">
        <title>Genomic Encyclopedia of Type Strains, Phase I: the one thousand microbial genomes (KMG-I) project.</title>
        <authorList>
            <person name="Kyrpides N."/>
        </authorList>
    </citation>
    <scope>NUCLEOTIDE SEQUENCE [LARGE SCALE GENOMIC DNA]</scope>
    <source>
        <strain evidence="3 4">DSM 13558</strain>
    </source>
</reference>
<dbReference type="InterPro" id="IPR003029">
    <property type="entry name" value="S1_domain"/>
</dbReference>
<dbReference type="EMBL" id="VLKH01000007">
    <property type="protein sequence ID" value="TWH79035.1"/>
    <property type="molecule type" value="Genomic_DNA"/>
</dbReference>
<dbReference type="InterPro" id="IPR036388">
    <property type="entry name" value="WH-like_DNA-bd_sf"/>
</dbReference>
<name>A0A562J7W9_9FIRM</name>
<accession>A0A562J7W9</accession>
<evidence type="ECO:0000313" key="3">
    <source>
        <dbReference type="EMBL" id="TWH79035.1"/>
    </source>
</evidence>
<evidence type="ECO:0000313" key="4">
    <source>
        <dbReference type="Proteomes" id="UP000315343"/>
    </source>
</evidence>
<dbReference type="Proteomes" id="UP000315343">
    <property type="component" value="Unassembled WGS sequence"/>
</dbReference>
<dbReference type="Pfam" id="PF21543">
    <property type="entry name" value="CvfB_2nd"/>
    <property type="match status" value="1"/>
</dbReference>
<protein>
    <recommendedName>
        <fullName evidence="2">S1 motif domain-containing protein</fullName>
    </recommendedName>
</protein>
<dbReference type="SUPFAM" id="SSF50249">
    <property type="entry name" value="Nucleic acid-binding proteins"/>
    <property type="match status" value="1"/>
</dbReference>
<dbReference type="OrthoDB" id="9801597at2"/>
<feature type="compositionally biased region" description="Polar residues" evidence="1">
    <location>
        <begin position="334"/>
        <end position="345"/>
    </location>
</feature>
<dbReference type="AlphaFoldDB" id="A0A562J7W9"/>
<dbReference type="SMART" id="SM00316">
    <property type="entry name" value="S1"/>
    <property type="match status" value="1"/>
</dbReference>
<evidence type="ECO:0000256" key="1">
    <source>
        <dbReference type="SAM" id="MobiDB-lite"/>
    </source>
</evidence>
<dbReference type="InterPro" id="IPR048587">
    <property type="entry name" value="CvfB_S1_3rd"/>
</dbReference>
<feature type="region of interest" description="Disordered" evidence="1">
    <location>
        <begin position="282"/>
        <end position="361"/>
    </location>
</feature>
<dbReference type="PANTHER" id="PTHR37296:SF1">
    <property type="entry name" value="CONSERVED VIRULENCE FACTOR B"/>
    <property type="match status" value="1"/>
</dbReference>
<dbReference type="Gene3D" id="1.10.10.10">
    <property type="entry name" value="Winged helix-like DNA-binding domain superfamily/Winged helix DNA-binding domain"/>
    <property type="match status" value="1"/>
</dbReference>
<dbReference type="InterPro" id="IPR040764">
    <property type="entry name" value="CvfB_WH"/>
</dbReference>